<name>A0A183C480_GLOPA</name>
<organism evidence="4 5">
    <name type="scientific">Globodera pallida</name>
    <name type="common">Potato cyst nematode worm</name>
    <name type="synonym">Heterodera pallida</name>
    <dbReference type="NCBI Taxonomy" id="36090"/>
    <lineage>
        <taxon>Eukaryota</taxon>
        <taxon>Metazoa</taxon>
        <taxon>Ecdysozoa</taxon>
        <taxon>Nematoda</taxon>
        <taxon>Chromadorea</taxon>
        <taxon>Rhabditida</taxon>
        <taxon>Tylenchina</taxon>
        <taxon>Tylenchomorpha</taxon>
        <taxon>Tylenchoidea</taxon>
        <taxon>Heteroderidae</taxon>
        <taxon>Heteroderinae</taxon>
        <taxon>Globodera</taxon>
    </lineage>
</organism>
<proteinExistence type="predicted"/>
<dbReference type="Pfam" id="PF00337">
    <property type="entry name" value="Gal-bind_lectin"/>
    <property type="match status" value="1"/>
</dbReference>
<keyword evidence="4" id="KW-1185">Reference proteome</keyword>
<dbReference type="AlphaFoldDB" id="A0A183C480"/>
<evidence type="ECO:0000313" key="5">
    <source>
        <dbReference type="WBParaSite" id="GPLIN_000767400"/>
    </source>
</evidence>
<sequence>MCNSSHIACFLTNPIPTEHHRQSSSFKQYTELKFILSFTVNGGTDGVGAPFVLDVMAGTDKQIVFYVNGKKFDTVPMVEGTPTSSKLKVYENSHLHPVELGVPYKGDIKEGIIGKTVRWKDGVWGKEENDGPFPFVVEKQFVLEFVAQKDKIEIVLDGKKEYEFKAREDLSKVARFELFGALVLQSVNVLEK</sequence>
<keyword evidence="1 2" id="KW-0430">Lectin</keyword>
<dbReference type="SMART" id="SM00276">
    <property type="entry name" value="GLECT"/>
    <property type="match status" value="1"/>
</dbReference>
<evidence type="ECO:0000256" key="2">
    <source>
        <dbReference type="RuleBase" id="RU102079"/>
    </source>
</evidence>
<reference evidence="4" key="2">
    <citation type="submission" date="2014-05" db="EMBL/GenBank/DDBJ databases">
        <title>The genome and life-stage specific transcriptomes of Globodera pallida elucidate key aspects of plant parasitism by a cyst nematode.</title>
        <authorList>
            <person name="Cotton J.A."/>
            <person name="Lilley C.J."/>
            <person name="Jones L.M."/>
            <person name="Kikuchi T."/>
            <person name="Reid A.J."/>
            <person name="Thorpe P."/>
            <person name="Tsai I.J."/>
            <person name="Beasley H."/>
            <person name="Blok V."/>
            <person name="Cock P.J.A."/>
            <person name="Van den Akker S.E."/>
            <person name="Holroyd N."/>
            <person name="Hunt M."/>
            <person name="Mantelin S."/>
            <person name="Naghra H."/>
            <person name="Pain A."/>
            <person name="Palomares-Rius J.E."/>
            <person name="Zarowiecki M."/>
            <person name="Berriman M."/>
            <person name="Jones J.T."/>
            <person name="Urwin P.E."/>
        </authorList>
    </citation>
    <scope>NUCLEOTIDE SEQUENCE [LARGE SCALE GENOMIC DNA]</scope>
    <source>
        <strain evidence="4">Lindley</strain>
    </source>
</reference>
<dbReference type="GO" id="GO:0030246">
    <property type="term" value="F:carbohydrate binding"/>
    <property type="evidence" value="ECO:0007669"/>
    <property type="project" value="UniProtKB-UniRule"/>
</dbReference>
<reference evidence="5" key="3">
    <citation type="submission" date="2016-06" db="UniProtKB">
        <authorList>
            <consortium name="WormBaseParasite"/>
        </authorList>
    </citation>
    <scope>IDENTIFICATION</scope>
</reference>
<dbReference type="SMART" id="SM00908">
    <property type="entry name" value="Gal-bind_lectin"/>
    <property type="match status" value="1"/>
</dbReference>
<evidence type="ECO:0000313" key="4">
    <source>
        <dbReference type="Proteomes" id="UP000050741"/>
    </source>
</evidence>
<protein>
    <recommendedName>
        <fullName evidence="2">Galectin</fullName>
    </recommendedName>
</protein>
<dbReference type="InterPro" id="IPR013320">
    <property type="entry name" value="ConA-like_dom_sf"/>
</dbReference>
<dbReference type="PROSITE" id="PS51304">
    <property type="entry name" value="GALECTIN"/>
    <property type="match status" value="1"/>
</dbReference>
<reference evidence="4" key="1">
    <citation type="submission" date="2013-12" db="EMBL/GenBank/DDBJ databases">
        <authorList>
            <person name="Aslett M."/>
        </authorList>
    </citation>
    <scope>NUCLEOTIDE SEQUENCE [LARGE SCALE GENOMIC DNA]</scope>
    <source>
        <strain evidence="4">Lindley</strain>
    </source>
</reference>
<dbReference type="WBParaSite" id="GPLIN_000767400">
    <property type="protein sequence ID" value="GPLIN_000767400"/>
    <property type="gene ID" value="GPLIN_000767400"/>
</dbReference>
<feature type="domain" description="Galectin" evidence="3">
    <location>
        <begin position="51"/>
        <end position="190"/>
    </location>
</feature>
<accession>A0A183C480</accession>
<dbReference type="SUPFAM" id="SSF49899">
    <property type="entry name" value="Concanavalin A-like lectins/glucanases"/>
    <property type="match status" value="1"/>
</dbReference>
<evidence type="ECO:0000256" key="1">
    <source>
        <dbReference type="ARBA" id="ARBA00022734"/>
    </source>
</evidence>
<dbReference type="Proteomes" id="UP000050741">
    <property type="component" value="Unassembled WGS sequence"/>
</dbReference>
<dbReference type="Gene3D" id="2.60.120.200">
    <property type="match status" value="1"/>
</dbReference>
<evidence type="ECO:0000259" key="3">
    <source>
        <dbReference type="PROSITE" id="PS51304"/>
    </source>
</evidence>
<dbReference type="InterPro" id="IPR001079">
    <property type="entry name" value="Galectin_CRD"/>
</dbReference>